<proteinExistence type="predicted"/>
<dbReference type="InterPro" id="IPR041078">
    <property type="entry name" value="Plavaka"/>
</dbReference>
<evidence type="ECO:0000256" key="2">
    <source>
        <dbReference type="SAM" id="Coils"/>
    </source>
</evidence>
<sequence>MAKSARSYNARNQPCPKGCGRYFKNQSGITQHVNSAHPEFHAQRTPSPRAPQAMDIDSDPEFEPGPFGGSEDRQQSESSDERSAPQPQGPRIEYHPHLTGRPCDRDGNFLPAGAKPLPKEIPLPDDFAPYARLSDFRLANFCYHRVQMSAGDIDELMDILASYDEFDGIPPFRDYRDLYGTIDATERGHIPWQKFEVKYEGSVDEGDGAPWQHETYSVYFRCPRKVLQQQLENPAAKGKYDISPKRVYGKDGRRRYRNFMSGNWAWRQADKISEDPDTHGAVFIPIIEGSDKTTTSVATGQHDFYPLYEANGLFHNELRRAHGNAVSVVAFLAIPKTDREHEASTEFRTFRRRLFHASLRRIFESLKPGMTNWEVMLFPDGHYRRVIFGLGPYIADYPEQVLLACVVQGWCPRCRAKRDDLDGPGGWRAQVHTEALFETFDHKRMWDDYGVIPDVLPFTWDFPRADIYELLSPDLLHQVIKGTFKDHLVTWVGEYLEIVYGKKEAAKRMADIDRRIAAIPAFPGLRRFPEGRGFKQWTGDDSKALMKVYLPALDGHVPPQMVRAFSAFLDFCYLVRRNDIGEDTLEEIEDALARYHRERKIFEKSGVCPDGFCLPRQHSISHYPFLIREFAAPNGLCSSITESKHIKAVKEPWRRSSRYEALSQMLTINNRMDNLAASRIDFIRRGLMVPGAPQQRGAAPASQPLPTQEDDDDDHPPVPENREIDAEVKLARNPIRGYPRDPDGLAAHLGIPQLPRLLRRFLYALNHPNRDLDIDLSSIPLNKCPPLPSKIFCYPSAIATFYSPSDQCSSTGMFSERIRAVRSWRGGPSRYDCVFVEENGDLPGFRGLLAARVLAFLSLKHDGAVVPCALVTWFSVIGDEPCPDVGMWMVEPDLDGRGKRVLDIIHIDSIVRGAHLIPVFGDAFVPKRWKFTDSLDSFQAYFINKYADHHSHEIAF</sequence>
<feature type="coiled-coil region" evidence="2">
    <location>
        <begin position="578"/>
        <end position="605"/>
    </location>
</feature>
<comment type="caution">
    <text evidence="5">The sequence shown here is derived from an EMBL/GenBank/DDBJ whole genome shotgun (WGS) entry which is preliminary data.</text>
</comment>
<dbReference type="Proteomes" id="UP001219525">
    <property type="component" value="Unassembled WGS sequence"/>
</dbReference>
<dbReference type="EMBL" id="JARJCW010000017">
    <property type="protein sequence ID" value="KAJ7215498.1"/>
    <property type="molecule type" value="Genomic_DNA"/>
</dbReference>
<evidence type="ECO:0000256" key="3">
    <source>
        <dbReference type="SAM" id="MobiDB-lite"/>
    </source>
</evidence>
<feature type="compositionally biased region" description="Basic and acidic residues" evidence="3">
    <location>
        <begin position="70"/>
        <end position="83"/>
    </location>
</feature>
<evidence type="ECO:0000313" key="5">
    <source>
        <dbReference type="EMBL" id="KAJ7215498.1"/>
    </source>
</evidence>
<gene>
    <name evidence="5" type="ORF">GGX14DRAFT_608448</name>
</gene>
<dbReference type="AlphaFoldDB" id="A0AAD6VKC8"/>
<organism evidence="5 6">
    <name type="scientific">Mycena pura</name>
    <dbReference type="NCBI Taxonomy" id="153505"/>
    <lineage>
        <taxon>Eukaryota</taxon>
        <taxon>Fungi</taxon>
        <taxon>Dikarya</taxon>
        <taxon>Basidiomycota</taxon>
        <taxon>Agaricomycotina</taxon>
        <taxon>Agaricomycetes</taxon>
        <taxon>Agaricomycetidae</taxon>
        <taxon>Agaricales</taxon>
        <taxon>Marasmiineae</taxon>
        <taxon>Mycenaceae</taxon>
        <taxon>Mycena</taxon>
    </lineage>
</organism>
<keyword evidence="1" id="KW-0862">Zinc</keyword>
<feature type="compositionally biased region" description="Polar residues" evidence="3">
    <location>
        <begin position="24"/>
        <end position="34"/>
    </location>
</feature>
<reference evidence="5" key="1">
    <citation type="submission" date="2023-03" db="EMBL/GenBank/DDBJ databases">
        <title>Massive genome expansion in bonnet fungi (Mycena s.s.) driven by repeated elements and novel gene families across ecological guilds.</title>
        <authorList>
            <consortium name="Lawrence Berkeley National Laboratory"/>
            <person name="Harder C.B."/>
            <person name="Miyauchi S."/>
            <person name="Viragh M."/>
            <person name="Kuo A."/>
            <person name="Thoen E."/>
            <person name="Andreopoulos B."/>
            <person name="Lu D."/>
            <person name="Skrede I."/>
            <person name="Drula E."/>
            <person name="Henrissat B."/>
            <person name="Morin E."/>
            <person name="Kohler A."/>
            <person name="Barry K."/>
            <person name="LaButti K."/>
            <person name="Morin E."/>
            <person name="Salamov A."/>
            <person name="Lipzen A."/>
            <person name="Mereny Z."/>
            <person name="Hegedus B."/>
            <person name="Baldrian P."/>
            <person name="Stursova M."/>
            <person name="Weitz H."/>
            <person name="Taylor A."/>
            <person name="Grigoriev I.V."/>
            <person name="Nagy L.G."/>
            <person name="Martin F."/>
            <person name="Kauserud H."/>
        </authorList>
    </citation>
    <scope>NUCLEOTIDE SEQUENCE</scope>
    <source>
        <strain evidence="5">9144</strain>
    </source>
</reference>
<dbReference type="Pfam" id="PF18759">
    <property type="entry name" value="Plavaka"/>
    <property type="match status" value="1"/>
</dbReference>
<keyword evidence="6" id="KW-1185">Reference proteome</keyword>
<evidence type="ECO:0000259" key="4">
    <source>
        <dbReference type="PROSITE" id="PS50157"/>
    </source>
</evidence>
<evidence type="ECO:0000313" key="6">
    <source>
        <dbReference type="Proteomes" id="UP001219525"/>
    </source>
</evidence>
<dbReference type="InterPro" id="IPR013087">
    <property type="entry name" value="Znf_C2H2_type"/>
</dbReference>
<feature type="compositionally biased region" description="Polar residues" evidence="3">
    <location>
        <begin position="1"/>
        <end position="12"/>
    </location>
</feature>
<dbReference type="PROSITE" id="PS00028">
    <property type="entry name" value="ZINC_FINGER_C2H2_1"/>
    <property type="match status" value="1"/>
</dbReference>
<accession>A0AAD6VKC8</accession>
<name>A0AAD6VKC8_9AGAR</name>
<feature type="compositionally biased region" description="Basic and acidic residues" evidence="3">
    <location>
        <begin position="715"/>
        <end position="724"/>
    </location>
</feature>
<dbReference type="GO" id="GO:0008270">
    <property type="term" value="F:zinc ion binding"/>
    <property type="evidence" value="ECO:0007669"/>
    <property type="project" value="UniProtKB-KW"/>
</dbReference>
<feature type="domain" description="C2H2-type" evidence="4">
    <location>
        <begin position="13"/>
        <end position="46"/>
    </location>
</feature>
<feature type="region of interest" description="Disordered" evidence="3">
    <location>
        <begin position="691"/>
        <end position="724"/>
    </location>
</feature>
<evidence type="ECO:0000256" key="1">
    <source>
        <dbReference type="PROSITE-ProRule" id="PRU00042"/>
    </source>
</evidence>
<feature type="compositionally biased region" description="Basic and acidic residues" evidence="3">
    <location>
        <begin position="92"/>
        <end position="107"/>
    </location>
</feature>
<keyword evidence="2" id="KW-0175">Coiled coil</keyword>
<protein>
    <recommendedName>
        <fullName evidence="4">C2H2-type domain-containing protein</fullName>
    </recommendedName>
</protein>
<keyword evidence="1" id="KW-0479">Metal-binding</keyword>
<feature type="compositionally biased region" description="Low complexity" evidence="3">
    <location>
        <begin position="691"/>
        <end position="704"/>
    </location>
</feature>
<dbReference type="PROSITE" id="PS50157">
    <property type="entry name" value="ZINC_FINGER_C2H2_2"/>
    <property type="match status" value="1"/>
</dbReference>
<keyword evidence="1" id="KW-0863">Zinc-finger</keyword>
<feature type="region of interest" description="Disordered" evidence="3">
    <location>
        <begin position="1"/>
        <end position="111"/>
    </location>
</feature>